<sequence>MMLKTKYHGEMEIDEAQILKFAGGLPGFVEEKQFVVLPLEEDSPFLILQSATTPDLAFVVTSPFFFFKDYEFDLDESTVEALKIEDANQVQIMVILTVQDPFNLSTANLQAPIVVNEVNKQAKQVILNHPSYKTKHSIVQ</sequence>
<evidence type="ECO:0000256" key="3">
    <source>
        <dbReference type="ARBA" id="ARBA00022845"/>
    </source>
</evidence>
<keyword evidence="4" id="KW-0143">Chaperone</keyword>
<evidence type="ECO:0000313" key="6">
    <source>
        <dbReference type="Proteomes" id="UP000434639"/>
    </source>
</evidence>
<dbReference type="PANTHER" id="PTHR39190">
    <property type="entry name" value="FLAGELLAR ASSEMBLY FACTOR FLIW"/>
    <property type="match status" value="1"/>
</dbReference>
<reference evidence="5 6" key="1">
    <citation type="journal article" date="2017" name="Int. J. Syst. Evol. Microbiol.">
        <title>Bacillus mangrovi sp. nov., isolated from a sediment sample from a mangrove forest.</title>
        <authorList>
            <person name="Gupta V."/>
            <person name="Singh P.K."/>
            <person name="Korpole S."/>
            <person name="Tanuku N.R.S."/>
            <person name="Pinnaka A.K."/>
        </authorList>
    </citation>
    <scope>NUCLEOTIDE SEQUENCE [LARGE SCALE GENOMIC DNA]</scope>
    <source>
        <strain evidence="5 6">KCTC 33872</strain>
    </source>
</reference>
<comment type="function">
    <text evidence="4">Acts as an anti-CsrA protein, binds CsrA and prevents it from repressing translation of its target genes, one of which is flagellin. Binds to flagellin and participates in the assembly of the flagellum.</text>
</comment>
<dbReference type="Pfam" id="PF02623">
    <property type="entry name" value="FliW"/>
    <property type="match status" value="1"/>
</dbReference>
<comment type="subunit">
    <text evidence="4">Interacts with translational regulator CsrA and flagellin(s).</text>
</comment>
<comment type="caution">
    <text evidence="5">The sequence shown here is derived from an EMBL/GenBank/DDBJ whole genome shotgun (WGS) entry which is preliminary data.</text>
</comment>
<name>A0A7X2S871_9BACI</name>
<dbReference type="SUPFAM" id="SSF141457">
    <property type="entry name" value="BH3618-like"/>
    <property type="match status" value="1"/>
</dbReference>
<dbReference type="NCBIfam" id="NF009793">
    <property type="entry name" value="PRK13285.1-1"/>
    <property type="match status" value="1"/>
</dbReference>
<evidence type="ECO:0000256" key="2">
    <source>
        <dbReference type="ARBA" id="ARBA00022795"/>
    </source>
</evidence>
<dbReference type="GO" id="GO:0006417">
    <property type="term" value="P:regulation of translation"/>
    <property type="evidence" value="ECO:0007669"/>
    <property type="project" value="UniProtKB-KW"/>
</dbReference>
<dbReference type="EMBL" id="WMIB01000022">
    <property type="protein sequence ID" value="MTH55060.1"/>
    <property type="molecule type" value="Genomic_DNA"/>
</dbReference>
<keyword evidence="5" id="KW-0966">Cell projection</keyword>
<organism evidence="5 6">
    <name type="scientific">Metabacillus mangrovi</name>
    <dbReference type="NCBI Taxonomy" id="1491830"/>
    <lineage>
        <taxon>Bacteria</taxon>
        <taxon>Bacillati</taxon>
        <taxon>Bacillota</taxon>
        <taxon>Bacilli</taxon>
        <taxon>Bacillales</taxon>
        <taxon>Bacillaceae</taxon>
        <taxon>Metabacillus</taxon>
    </lineage>
</organism>
<keyword evidence="6" id="KW-1185">Reference proteome</keyword>
<accession>A0A7X2S871</accession>
<proteinExistence type="inferred from homology"/>
<dbReference type="RefSeq" id="WP_162357013.1">
    <property type="nucleotide sequence ID" value="NZ_WMIB01000022.1"/>
</dbReference>
<keyword evidence="5" id="KW-0282">Flagellum</keyword>
<dbReference type="InterPro" id="IPR024046">
    <property type="entry name" value="Flagellar_assmbl_FliW_dom_sf"/>
</dbReference>
<dbReference type="PANTHER" id="PTHR39190:SF1">
    <property type="entry name" value="FLAGELLAR ASSEMBLY FACTOR FLIW"/>
    <property type="match status" value="1"/>
</dbReference>
<keyword evidence="2 4" id="KW-1005">Bacterial flagellum biogenesis</keyword>
<evidence type="ECO:0000256" key="1">
    <source>
        <dbReference type="ARBA" id="ARBA00022490"/>
    </source>
</evidence>
<dbReference type="GO" id="GO:0005737">
    <property type="term" value="C:cytoplasm"/>
    <property type="evidence" value="ECO:0007669"/>
    <property type="project" value="UniProtKB-SubCell"/>
</dbReference>
<keyword evidence="1 4" id="KW-0963">Cytoplasm</keyword>
<dbReference type="HAMAP" id="MF_01185">
    <property type="entry name" value="FliW"/>
    <property type="match status" value="1"/>
</dbReference>
<protein>
    <recommendedName>
        <fullName evidence="4">Flagellar assembly factor FliW</fullName>
    </recommendedName>
</protein>
<dbReference type="InterPro" id="IPR003775">
    <property type="entry name" value="Flagellar_assembly_factor_FliW"/>
</dbReference>
<keyword evidence="3 4" id="KW-0810">Translation regulation</keyword>
<evidence type="ECO:0000313" key="5">
    <source>
        <dbReference type="EMBL" id="MTH55060.1"/>
    </source>
</evidence>
<keyword evidence="5" id="KW-0969">Cilium</keyword>
<dbReference type="AlphaFoldDB" id="A0A7X2S871"/>
<dbReference type="Proteomes" id="UP000434639">
    <property type="component" value="Unassembled WGS sequence"/>
</dbReference>
<dbReference type="GO" id="GO:0044780">
    <property type="term" value="P:bacterial-type flagellum assembly"/>
    <property type="evidence" value="ECO:0007669"/>
    <property type="project" value="UniProtKB-UniRule"/>
</dbReference>
<comment type="subcellular location">
    <subcellularLocation>
        <location evidence="4">Cytoplasm</location>
    </subcellularLocation>
</comment>
<comment type="similarity">
    <text evidence="4">Belongs to the FliW family.</text>
</comment>
<gene>
    <name evidence="4 5" type="primary">fliW</name>
    <name evidence="5" type="ORF">GKZ89_16775</name>
</gene>
<dbReference type="Gene3D" id="2.30.290.10">
    <property type="entry name" value="BH3618-like"/>
    <property type="match status" value="1"/>
</dbReference>
<evidence type="ECO:0000256" key="4">
    <source>
        <dbReference type="HAMAP-Rule" id="MF_01185"/>
    </source>
</evidence>